<evidence type="ECO:0000256" key="2">
    <source>
        <dbReference type="SAM" id="Phobius"/>
    </source>
</evidence>
<proteinExistence type="predicted"/>
<organism evidence="4 5">
    <name type="scientific">Apiospora saccharicola</name>
    <dbReference type="NCBI Taxonomy" id="335842"/>
    <lineage>
        <taxon>Eukaryota</taxon>
        <taxon>Fungi</taxon>
        <taxon>Dikarya</taxon>
        <taxon>Ascomycota</taxon>
        <taxon>Pezizomycotina</taxon>
        <taxon>Sordariomycetes</taxon>
        <taxon>Xylariomycetidae</taxon>
        <taxon>Amphisphaeriales</taxon>
        <taxon>Apiosporaceae</taxon>
        <taxon>Apiospora</taxon>
    </lineage>
</organism>
<evidence type="ECO:0000313" key="5">
    <source>
        <dbReference type="Proteomes" id="UP001446871"/>
    </source>
</evidence>
<accession>A0ABR1U5H2</accession>
<keyword evidence="2" id="KW-0472">Membrane</keyword>
<dbReference type="Proteomes" id="UP001446871">
    <property type="component" value="Unassembled WGS sequence"/>
</dbReference>
<evidence type="ECO:0008006" key="6">
    <source>
        <dbReference type="Google" id="ProtNLM"/>
    </source>
</evidence>
<evidence type="ECO:0000256" key="1">
    <source>
        <dbReference type="SAM" id="MobiDB-lite"/>
    </source>
</evidence>
<dbReference type="EMBL" id="JAQQWM010000008">
    <property type="protein sequence ID" value="KAK8054151.1"/>
    <property type="molecule type" value="Genomic_DNA"/>
</dbReference>
<evidence type="ECO:0000313" key="4">
    <source>
        <dbReference type="EMBL" id="KAK8054151.1"/>
    </source>
</evidence>
<keyword evidence="2" id="KW-0812">Transmembrane</keyword>
<protein>
    <recommendedName>
        <fullName evidence="6">Extracellular membrane protein CFEM domain-containing protein</fullName>
    </recommendedName>
</protein>
<keyword evidence="3" id="KW-0732">Signal</keyword>
<comment type="caution">
    <text evidence="4">The sequence shown here is derived from an EMBL/GenBank/DDBJ whole genome shotgun (WGS) entry which is preliminary data.</text>
</comment>
<keyword evidence="5" id="KW-1185">Reference proteome</keyword>
<feature type="signal peptide" evidence="3">
    <location>
        <begin position="1"/>
        <end position="19"/>
    </location>
</feature>
<sequence>MRSSLSAVALSLLPSLVSATIAQSACLQIKSVDLAQKTKCGQLDRSLLRGCFESIPKMDSSSIVEQCLIDAGCTPDESKRETHSLISWCDSHFGSDLDLKRRGIDPLPQPTPLTQAPDLYLRQATTTAASSGEPSPSPCSTESDMEISSCKTDHINECVKTTTKTLVCAQGNMCMTDNSGNNICMYRKDAMTTGGAVVSIFLAVVLAVTLGTLMFLCCKDKRDAKRARAKSEAAAIAKANAVSSGPSVRETTRSASQRTAAHGDGPNPFAG</sequence>
<reference evidence="4 5" key="1">
    <citation type="submission" date="2023-01" db="EMBL/GenBank/DDBJ databases">
        <title>Analysis of 21 Apiospora genomes using comparative genomics revels a genus with tremendous synthesis potential of carbohydrate active enzymes and secondary metabolites.</title>
        <authorList>
            <person name="Sorensen T."/>
        </authorList>
    </citation>
    <scope>NUCLEOTIDE SEQUENCE [LARGE SCALE GENOMIC DNA]</scope>
    <source>
        <strain evidence="4 5">CBS 83171</strain>
    </source>
</reference>
<gene>
    <name evidence="4" type="ORF">PG996_013452</name>
</gene>
<name>A0ABR1U5H2_9PEZI</name>
<keyword evidence="2" id="KW-1133">Transmembrane helix</keyword>
<feature type="chain" id="PRO_5045948356" description="Extracellular membrane protein CFEM domain-containing protein" evidence="3">
    <location>
        <begin position="20"/>
        <end position="271"/>
    </location>
</feature>
<feature type="transmembrane region" description="Helical" evidence="2">
    <location>
        <begin position="194"/>
        <end position="218"/>
    </location>
</feature>
<feature type="region of interest" description="Disordered" evidence="1">
    <location>
        <begin position="239"/>
        <end position="271"/>
    </location>
</feature>
<evidence type="ECO:0000256" key="3">
    <source>
        <dbReference type="SAM" id="SignalP"/>
    </source>
</evidence>